<sequence length="459" mass="49132">MLPSRSTWPLPLLVFAPLALAAGGCNRSGDPLIPESVLGHCTYKNRFSDRTECREYRGDRWDEAGASADCGEWGAELESGACDDEDILGACVLGDPERVIRVVVPGSDAGDCRQQERGCEIFGGGIFVPGPVCGGEDLPDPVEGDVFQWPVLECKPPLAGEPAGQSEGGDVCTWSMISGCTEPGRDFAAYASCDRVRTQRPYSAQPTPQPEVEDPRLSDPAYAEELAWVTEQVSACACVCCHQTSLTPDGAAIWDLEAPGNWIHTFTPYGLAFAGGFLDSSLLGAYPADQNNGFDRASTGLPTTDPERMRAFFAAELEHRGLSPDDFADADPTPAPFYQQYLFAPQACAEGEGVAADGTITWEGGSARYVYVLAADAPNPGVPPNLDLPEGTHWRVEVPWDSAPMPSRSVRYGELPEGARQGFPKDGSPPALEAGSTYYLYVLADIGVPITRCLFKYAG</sequence>
<dbReference type="EMBL" id="FOMX01000040">
    <property type="protein sequence ID" value="SFF26990.1"/>
    <property type="molecule type" value="Genomic_DNA"/>
</dbReference>
<dbReference type="PROSITE" id="PS51257">
    <property type="entry name" value="PROKAR_LIPOPROTEIN"/>
    <property type="match status" value="1"/>
</dbReference>
<feature type="chain" id="PRO_5011675808" description="Proteinase inhibitor" evidence="1">
    <location>
        <begin position="22"/>
        <end position="459"/>
    </location>
</feature>
<keyword evidence="1" id="KW-0732">Signal</keyword>
<accession>A0A1I2HCF6</accession>
<evidence type="ECO:0000313" key="3">
    <source>
        <dbReference type="Proteomes" id="UP000199400"/>
    </source>
</evidence>
<reference evidence="3" key="1">
    <citation type="submission" date="2016-10" db="EMBL/GenBank/DDBJ databases">
        <authorList>
            <person name="Varghese N."/>
            <person name="Submissions S."/>
        </authorList>
    </citation>
    <scope>NUCLEOTIDE SEQUENCE [LARGE SCALE GENOMIC DNA]</scope>
    <source>
        <strain evidence="3">ATCC 25963</strain>
    </source>
</reference>
<gene>
    <name evidence="2" type="ORF">SAMN02745121_07854</name>
</gene>
<proteinExistence type="predicted"/>
<evidence type="ECO:0008006" key="4">
    <source>
        <dbReference type="Google" id="ProtNLM"/>
    </source>
</evidence>
<dbReference type="AlphaFoldDB" id="A0A1I2HCF6"/>
<organism evidence="2 3">
    <name type="scientific">Nannocystis exedens</name>
    <dbReference type="NCBI Taxonomy" id="54"/>
    <lineage>
        <taxon>Bacteria</taxon>
        <taxon>Pseudomonadati</taxon>
        <taxon>Myxococcota</taxon>
        <taxon>Polyangia</taxon>
        <taxon>Nannocystales</taxon>
        <taxon>Nannocystaceae</taxon>
        <taxon>Nannocystis</taxon>
    </lineage>
</organism>
<evidence type="ECO:0000313" key="2">
    <source>
        <dbReference type="EMBL" id="SFF26990.1"/>
    </source>
</evidence>
<feature type="signal peptide" evidence="1">
    <location>
        <begin position="1"/>
        <end position="21"/>
    </location>
</feature>
<evidence type="ECO:0000256" key="1">
    <source>
        <dbReference type="SAM" id="SignalP"/>
    </source>
</evidence>
<keyword evidence="3" id="KW-1185">Reference proteome</keyword>
<protein>
    <recommendedName>
        <fullName evidence="4">Proteinase inhibitor</fullName>
    </recommendedName>
</protein>
<name>A0A1I2HCF6_9BACT</name>
<dbReference type="Proteomes" id="UP000199400">
    <property type="component" value="Unassembled WGS sequence"/>
</dbReference>